<dbReference type="Proteomes" id="UP001179181">
    <property type="component" value="Unassembled WGS sequence"/>
</dbReference>
<keyword evidence="2" id="KW-1185">Reference proteome</keyword>
<dbReference type="SUPFAM" id="SSF75011">
    <property type="entry name" value="3-carboxy-cis,cis-mucoante lactonizing enzyme"/>
    <property type="match status" value="1"/>
</dbReference>
<reference evidence="1 2" key="1">
    <citation type="submission" date="2020-03" db="EMBL/GenBank/DDBJ databases">
        <title>Genomic Encyclopedia of Type Strains, Phase IV (KMG-IV): sequencing the most valuable type-strain genomes for metagenomic binning, comparative biology and taxonomic classification.</title>
        <authorList>
            <person name="Goeker M."/>
        </authorList>
    </citation>
    <scope>NUCLEOTIDE SEQUENCE [LARGE SCALE GENOMIC DNA]</scope>
    <source>
        <strain evidence="1 2">DSM 102865</strain>
    </source>
</reference>
<protein>
    <submittedName>
        <fullName evidence="1">Sugar lactone lactonase YvrE</fullName>
    </submittedName>
</protein>
<name>A0ABX0UIX0_9BACT</name>
<evidence type="ECO:0000313" key="2">
    <source>
        <dbReference type="Proteomes" id="UP001179181"/>
    </source>
</evidence>
<organism evidence="1 2">
    <name type="scientific">Dyadobacter arcticus</name>
    <dbReference type="NCBI Taxonomy" id="1078754"/>
    <lineage>
        <taxon>Bacteria</taxon>
        <taxon>Pseudomonadati</taxon>
        <taxon>Bacteroidota</taxon>
        <taxon>Cytophagia</taxon>
        <taxon>Cytophagales</taxon>
        <taxon>Spirosomataceae</taxon>
        <taxon>Dyadobacter</taxon>
    </lineage>
</organism>
<dbReference type="Gene3D" id="2.130.10.10">
    <property type="entry name" value="YVTN repeat-like/Quinoprotein amine dehydrogenase"/>
    <property type="match status" value="2"/>
</dbReference>
<proteinExistence type="predicted"/>
<evidence type="ECO:0000313" key="1">
    <source>
        <dbReference type="EMBL" id="NIJ52952.1"/>
    </source>
</evidence>
<dbReference type="InterPro" id="IPR015943">
    <property type="entry name" value="WD40/YVTN_repeat-like_dom_sf"/>
</dbReference>
<dbReference type="EMBL" id="JAASQJ010000002">
    <property type="protein sequence ID" value="NIJ52952.1"/>
    <property type="molecule type" value="Genomic_DNA"/>
</dbReference>
<dbReference type="RefSeq" id="WP_167269742.1">
    <property type="nucleotide sequence ID" value="NZ_JAASQJ010000002.1"/>
</dbReference>
<dbReference type="PANTHER" id="PTHR47197:SF3">
    <property type="entry name" value="DIHYDRO-HEME D1 DEHYDROGENASE"/>
    <property type="match status" value="1"/>
</dbReference>
<gene>
    <name evidence="1" type="ORF">FHS68_002122</name>
</gene>
<comment type="caution">
    <text evidence="1">The sequence shown here is derived from an EMBL/GenBank/DDBJ whole genome shotgun (WGS) entry which is preliminary data.</text>
</comment>
<dbReference type="PANTHER" id="PTHR47197">
    <property type="entry name" value="PROTEIN NIRF"/>
    <property type="match status" value="1"/>
</dbReference>
<dbReference type="InterPro" id="IPR051200">
    <property type="entry name" value="Host-pathogen_enzymatic-act"/>
</dbReference>
<accession>A0ABX0UIX0</accession>
<sequence>MGQSTRTDADFDFKGRLIVSVSDADMVASAYLDGQLGRVEGKDALSVIRLDKAVSELKAVEIPASNSVTGPPSSVAVSPDGHYAIVIETRGGRPLSSPNTLFSDLPSGKVITVIDLTDPDHLKIHQKIDGPQRPLSVTFSKDGSLVVITYRPQDANQSPLAMYQFTGGRLANLSLPDVPGYVAGDIINGAVFHPVEPMIALLNVTKSMLVFFKLTKTNDVISLTSWGNSVVIDKEPFKACFTPNGRFVVVNAMYPGSVRGSVTSVGLSIETASDGSPVHQIVSRALAGVLPEGLTMSPDGRWVVTTNLEQSTQPFTSPKQGFFASLSLMHLNPESGLLSWVGDFPFDGILPESVVFDNSGRFLAVANFDHYDLKRPAGSIDFWRLTSDYFDPKRVQLVKTNYSVPVTRGVHSMVIVR</sequence>